<comment type="caution">
    <text evidence="13">The sequence shown here is derived from an EMBL/GenBank/DDBJ whole genome shotgun (WGS) entry which is preliminary data.</text>
</comment>
<evidence type="ECO:0000256" key="5">
    <source>
        <dbReference type="ARBA" id="ARBA00013189"/>
    </source>
</evidence>
<name>A0ABT7SCW8_9CELL</name>
<comment type="similarity">
    <text evidence="4">Belongs to the NAD(P)-dependent epimerase/dehydratase family.</text>
</comment>
<evidence type="ECO:0000313" key="13">
    <source>
        <dbReference type="EMBL" id="MDM7854038.1"/>
    </source>
</evidence>
<dbReference type="RefSeq" id="WP_289453601.1">
    <property type="nucleotide sequence ID" value="NZ_JAUCGQ010000001.1"/>
</dbReference>
<dbReference type="Gene3D" id="3.40.50.720">
    <property type="entry name" value="NAD(P)-binding Rossmann-like Domain"/>
    <property type="match status" value="1"/>
</dbReference>
<dbReference type="SUPFAM" id="SSF51735">
    <property type="entry name" value="NAD(P)-binding Rossmann-fold domains"/>
    <property type="match status" value="1"/>
</dbReference>
<protein>
    <recommendedName>
        <fullName evidence="6">UDP-glucose 4-epimerase</fullName>
        <ecNumber evidence="5">5.1.3.2</ecNumber>
    </recommendedName>
    <alternativeName>
        <fullName evidence="11">Galactowaldenase</fullName>
    </alternativeName>
    <alternativeName>
        <fullName evidence="10">UDP-galactose 4-epimerase</fullName>
    </alternativeName>
</protein>
<dbReference type="PANTHER" id="PTHR43725">
    <property type="entry name" value="UDP-GLUCOSE 4-EPIMERASE"/>
    <property type="match status" value="1"/>
</dbReference>
<keyword evidence="7" id="KW-0520">NAD</keyword>
<keyword evidence="14" id="KW-1185">Reference proteome</keyword>
<proteinExistence type="inferred from homology"/>
<evidence type="ECO:0000256" key="11">
    <source>
        <dbReference type="ARBA" id="ARBA00033067"/>
    </source>
</evidence>
<accession>A0ABT7SCW8</accession>
<dbReference type="NCBIfam" id="TIGR01179">
    <property type="entry name" value="galE"/>
    <property type="match status" value="1"/>
</dbReference>
<evidence type="ECO:0000256" key="2">
    <source>
        <dbReference type="ARBA" id="ARBA00001911"/>
    </source>
</evidence>
<evidence type="ECO:0000256" key="6">
    <source>
        <dbReference type="ARBA" id="ARBA00018569"/>
    </source>
</evidence>
<evidence type="ECO:0000256" key="10">
    <source>
        <dbReference type="ARBA" id="ARBA00031367"/>
    </source>
</evidence>
<dbReference type="Pfam" id="PF01370">
    <property type="entry name" value="Epimerase"/>
    <property type="match status" value="1"/>
</dbReference>
<comment type="catalytic activity">
    <reaction evidence="1">
        <text>UDP-alpha-D-glucose = UDP-alpha-D-galactose</text>
        <dbReference type="Rhea" id="RHEA:22168"/>
        <dbReference type="ChEBI" id="CHEBI:58885"/>
        <dbReference type="ChEBI" id="CHEBI:66914"/>
        <dbReference type="EC" id="5.1.3.2"/>
    </reaction>
</comment>
<keyword evidence="8 13" id="KW-0413">Isomerase</keyword>
<evidence type="ECO:0000313" key="14">
    <source>
        <dbReference type="Proteomes" id="UP001529338"/>
    </source>
</evidence>
<dbReference type="GO" id="GO:0003978">
    <property type="term" value="F:UDP-glucose 4-epimerase activity"/>
    <property type="evidence" value="ECO:0007669"/>
    <property type="project" value="UniProtKB-EC"/>
</dbReference>
<reference evidence="13 14" key="1">
    <citation type="submission" date="2023-06" db="EMBL/GenBank/DDBJ databases">
        <title>Cellulomonas sp. MW4 Whole genome sequence.</title>
        <authorList>
            <person name="Park S."/>
        </authorList>
    </citation>
    <scope>NUCLEOTIDE SEQUENCE [LARGE SCALE GENOMIC DNA]</scope>
    <source>
        <strain evidence="13 14">MW4</strain>
    </source>
</reference>
<evidence type="ECO:0000256" key="1">
    <source>
        <dbReference type="ARBA" id="ARBA00000083"/>
    </source>
</evidence>
<comment type="pathway">
    <text evidence="3">Carbohydrate metabolism; galactose metabolism.</text>
</comment>
<feature type="domain" description="NAD-dependent epimerase/dehydratase" evidence="12">
    <location>
        <begin position="3"/>
        <end position="249"/>
    </location>
</feature>
<dbReference type="PANTHER" id="PTHR43725:SF53">
    <property type="entry name" value="UDP-ARABINOSE 4-EPIMERASE 1"/>
    <property type="match status" value="1"/>
</dbReference>
<dbReference type="InterPro" id="IPR001509">
    <property type="entry name" value="Epimerase_deHydtase"/>
</dbReference>
<keyword evidence="9" id="KW-0119">Carbohydrate metabolism</keyword>
<dbReference type="EMBL" id="JAUCGQ010000001">
    <property type="protein sequence ID" value="MDM7854038.1"/>
    <property type="molecule type" value="Genomic_DNA"/>
</dbReference>
<evidence type="ECO:0000256" key="9">
    <source>
        <dbReference type="ARBA" id="ARBA00023277"/>
    </source>
</evidence>
<sequence>MTIAVTGGAGYIGAHVVSALEAAGRDVLVVDDFSTSTRERAAGRALVELDLAAPGAADALTAAFTDHGVDAVVHLAAKKQVGESVAEPVWYYQQNVGGLAAVLDASRVAGCRRLLFSSSAAVYGEPAGGAVDESVVPLPINPYGETKLVGEWLARDAGRAWGLEHVALRYFNVAGAGRPELGDPAVLNLVTMVLDRLEQGLAPVVFGTDYPTPDGTCVRDFVHVQDLAEAHVAALAALETGGLPSSTYDVGTGRGASVREVLAALADASGLDTTPETTGRRPGDPAVLVARAERIRAEIGWAPRFGLDDIAASAWAAWRAQRARGVEPVRAAR</sequence>
<dbReference type="EC" id="5.1.3.2" evidence="5"/>
<evidence type="ECO:0000256" key="7">
    <source>
        <dbReference type="ARBA" id="ARBA00023027"/>
    </source>
</evidence>
<organism evidence="13 14">
    <name type="scientific">Cellulomonas alba</name>
    <dbReference type="NCBI Taxonomy" id="3053467"/>
    <lineage>
        <taxon>Bacteria</taxon>
        <taxon>Bacillati</taxon>
        <taxon>Actinomycetota</taxon>
        <taxon>Actinomycetes</taxon>
        <taxon>Micrococcales</taxon>
        <taxon>Cellulomonadaceae</taxon>
        <taxon>Cellulomonas</taxon>
    </lineage>
</organism>
<dbReference type="Proteomes" id="UP001529338">
    <property type="component" value="Unassembled WGS sequence"/>
</dbReference>
<dbReference type="InterPro" id="IPR005886">
    <property type="entry name" value="UDP_G4E"/>
</dbReference>
<comment type="cofactor">
    <cofactor evidence="2">
        <name>NAD(+)</name>
        <dbReference type="ChEBI" id="CHEBI:57540"/>
    </cofactor>
</comment>
<gene>
    <name evidence="13" type="primary">galE</name>
    <name evidence="13" type="ORF">QRT04_03765</name>
</gene>
<dbReference type="InterPro" id="IPR036291">
    <property type="entry name" value="NAD(P)-bd_dom_sf"/>
</dbReference>
<evidence type="ECO:0000256" key="3">
    <source>
        <dbReference type="ARBA" id="ARBA00004947"/>
    </source>
</evidence>
<evidence type="ECO:0000259" key="12">
    <source>
        <dbReference type="Pfam" id="PF01370"/>
    </source>
</evidence>
<evidence type="ECO:0000256" key="8">
    <source>
        <dbReference type="ARBA" id="ARBA00023235"/>
    </source>
</evidence>
<dbReference type="Gene3D" id="3.90.25.10">
    <property type="entry name" value="UDP-galactose 4-epimerase, domain 1"/>
    <property type="match status" value="1"/>
</dbReference>
<evidence type="ECO:0000256" key="4">
    <source>
        <dbReference type="ARBA" id="ARBA00007637"/>
    </source>
</evidence>